<dbReference type="Pfam" id="PF14322">
    <property type="entry name" value="SusD-like_3"/>
    <property type="match status" value="1"/>
</dbReference>
<evidence type="ECO:0000259" key="7">
    <source>
        <dbReference type="Pfam" id="PF07980"/>
    </source>
</evidence>
<feature type="chain" id="PRO_5036928243" evidence="6">
    <location>
        <begin position="25"/>
        <end position="531"/>
    </location>
</feature>
<name>A0A917MSK0_9BACT</name>
<organism evidence="9 10">
    <name type="scientific">Filimonas zeae</name>
    <dbReference type="NCBI Taxonomy" id="1737353"/>
    <lineage>
        <taxon>Bacteria</taxon>
        <taxon>Pseudomonadati</taxon>
        <taxon>Bacteroidota</taxon>
        <taxon>Chitinophagia</taxon>
        <taxon>Chitinophagales</taxon>
        <taxon>Chitinophagaceae</taxon>
        <taxon>Filimonas</taxon>
    </lineage>
</organism>
<dbReference type="InterPro" id="IPR033985">
    <property type="entry name" value="SusD-like_N"/>
</dbReference>
<dbReference type="RefSeq" id="WP_188950955.1">
    <property type="nucleotide sequence ID" value="NZ_BMIB01000001.1"/>
</dbReference>
<keyword evidence="5" id="KW-0998">Cell outer membrane</keyword>
<evidence type="ECO:0000256" key="6">
    <source>
        <dbReference type="SAM" id="SignalP"/>
    </source>
</evidence>
<keyword evidence="4" id="KW-0472">Membrane</keyword>
<evidence type="ECO:0000256" key="5">
    <source>
        <dbReference type="ARBA" id="ARBA00023237"/>
    </source>
</evidence>
<gene>
    <name evidence="9" type="ORF">GCM10011379_10880</name>
</gene>
<evidence type="ECO:0000313" key="9">
    <source>
        <dbReference type="EMBL" id="GGH61671.1"/>
    </source>
</evidence>
<comment type="subcellular location">
    <subcellularLocation>
        <location evidence="1">Cell outer membrane</location>
    </subcellularLocation>
</comment>
<comment type="caution">
    <text evidence="9">The sequence shown here is derived from an EMBL/GenBank/DDBJ whole genome shotgun (WGS) entry which is preliminary data.</text>
</comment>
<evidence type="ECO:0000256" key="4">
    <source>
        <dbReference type="ARBA" id="ARBA00023136"/>
    </source>
</evidence>
<dbReference type="SUPFAM" id="SSF48452">
    <property type="entry name" value="TPR-like"/>
    <property type="match status" value="1"/>
</dbReference>
<sequence length="531" mass="60134">MKKYVWFTRRRMVLLMVLALIVPAGQSCTKFLDVKPKDIVIDKDFFEDFYDADYALRGAYAGLQQLVGAMFVTGEMRGDMVQPGPGADTSLRELAEHRVTPTNSYTNWNGWYDLINRANYLIKYIPRVPNDPVNFTADNARQYVGEAYFLRAFAYFYLVRNYGRVPLVLQPTDGIAAIDNPAPTEGDVILDTLEANLTAALTMVSDVILIRQPNLNLSESPDGRRTRAVTGNVNTLLADIYLWRHKYTEANTAIQKIYNMGKHNLYGSAAAANFFDIFTATDHVSEPIFHINFNYNFRETSPLMTLTSDDAAWGGKYMIAPADSIAGYWNNTLVQSGDTLRVVGDVRGFGAAWVGRKPYYNDFNSPVKVIWKYLGLGRILPSTLAIIPPIRQPYRSDAIWQGYRFAEVILMKAEALNRMGDKAGAITQVNRIRSRYGPTDVIPVTVNSTTEEIEDYIFKERARELAFEGKRWFDLLRLARRGRTELLKAAVKSRIGAARYTELHLDSKLDNAAGWYLPFNAEEVKRNPKLI</sequence>
<evidence type="ECO:0000259" key="8">
    <source>
        <dbReference type="Pfam" id="PF14322"/>
    </source>
</evidence>
<dbReference type="Gene3D" id="1.25.40.390">
    <property type="match status" value="1"/>
</dbReference>
<protein>
    <submittedName>
        <fullName evidence="9">Membrane protein</fullName>
    </submittedName>
</protein>
<keyword evidence="10" id="KW-1185">Reference proteome</keyword>
<dbReference type="EMBL" id="BMIB01000001">
    <property type="protein sequence ID" value="GGH61671.1"/>
    <property type="molecule type" value="Genomic_DNA"/>
</dbReference>
<evidence type="ECO:0000256" key="3">
    <source>
        <dbReference type="ARBA" id="ARBA00022729"/>
    </source>
</evidence>
<dbReference type="AlphaFoldDB" id="A0A917MSK0"/>
<feature type="domain" description="SusD-like N-terminal" evidence="8">
    <location>
        <begin position="30"/>
        <end position="174"/>
    </location>
</feature>
<evidence type="ECO:0000256" key="2">
    <source>
        <dbReference type="ARBA" id="ARBA00006275"/>
    </source>
</evidence>
<evidence type="ECO:0000313" key="10">
    <source>
        <dbReference type="Proteomes" id="UP000627292"/>
    </source>
</evidence>
<feature type="domain" description="RagB/SusD" evidence="7">
    <location>
        <begin position="394"/>
        <end position="530"/>
    </location>
</feature>
<evidence type="ECO:0000256" key="1">
    <source>
        <dbReference type="ARBA" id="ARBA00004442"/>
    </source>
</evidence>
<dbReference type="GO" id="GO:0009279">
    <property type="term" value="C:cell outer membrane"/>
    <property type="evidence" value="ECO:0007669"/>
    <property type="project" value="UniProtKB-SubCell"/>
</dbReference>
<accession>A0A917MSK0</accession>
<reference evidence="9" key="2">
    <citation type="submission" date="2020-09" db="EMBL/GenBank/DDBJ databases">
        <authorList>
            <person name="Sun Q."/>
            <person name="Zhou Y."/>
        </authorList>
    </citation>
    <scope>NUCLEOTIDE SEQUENCE</scope>
    <source>
        <strain evidence="9">CGMCC 1.15290</strain>
    </source>
</reference>
<dbReference type="Pfam" id="PF07980">
    <property type="entry name" value="SusD_RagB"/>
    <property type="match status" value="1"/>
</dbReference>
<dbReference type="PROSITE" id="PS51257">
    <property type="entry name" value="PROKAR_LIPOPROTEIN"/>
    <property type="match status" value="1"/>
</dbReference>
<dbReference type="Proteomes" id="UP000627292">
    <property type="component" value="Unassembled WGS sequence"/>
</dbReference>
<reference evidence="9" key="1">
    <citation type="journal article" date="2014" name="Int. J. Syst. Evol. Microbiol.">
        <title>Complete genome sequence of Corynebacterium casei LMG S-19264T (=DSM 44701T), isolated from a smear-ripened cheese.</title>
        <authorList>
            <consortium name="US DOE Joint Genome Institute (JGI-PGF)"/>
            <person name="Walter F."/>
            <person name="Albersmeier A."/>
            <person name="Kalinowski J."/>
            <person name="Ruckert C."/>
        </authorList>
    </citation>
    <scope>NUCLEOTIDE SEQUENCE</scope>
    <source>
        <strain evidence="9">CGMCC 1.15290</strain>
    </source>
</reference>
<feature type="signal peptide" evidence="6">
    <location>
        <begin position="1"/>
        <end position="24"/>
    </location>
</feature>
<dbReference type="InterPro" id="IPR012944">
    <property type="entry name" value="SusD_RagB_dom"/>
</dbReference>
<keyword evidence="3 6" id="KW-0732">Signal</keyword>
<dbReference type="InterPro" id="IPR011990">
    <property type="entry name" value="TPR-like_helical_dom_sf"/>
</dbReference>
<comment type="similarity">
    <text evidence="2">Belongs to the SusD family.</text>
</comment>
<proteinExistence type="inferred from homology"/>